<dbReference type="InterPro" id="IPR029044">
    <property type="entry name" value="Nucleotide-diphossugar_trans"/>
</dbReference>
<reference evidence="1" key="1">
    <citation type="submission" date="2022-08" db="EMBL/GenBank/DDBJ databases">
        <title>Whole genome sequencing of non-tuberculosis mycobacteria type-strains.</title>
        <authorList>
            <person name="Igarashi Y."/>
            <person name="Osugi A."/>
            <person name="Mitarai S."/>
        </authorList>
    </citation>
    <scope>NUCLEOTIDE SEQUENCE</scope>
    <source>
        <strain evidence="1">DSM 45127</strain>
    </source>
</reference>
<dbReference type="SUPFAM" id="SSF53448">
    <property type="entry name" value="Nucleotide-diphospho-sugar transferases"/>
    <property type="match status" value="1"/>
</dbReference>
<dbReference type="RefSeq" id="WP_240262509.1">
    <property type="nucleotide sequence ID" value="NZ_CP092488.2"/>
</dbReference>
<evidence type="ECO:0000313" key="2">
    <source>
        <dbReference type="Proteomes" id="UP001055336"/>
    </source>
</evidence>
<dbReference type="EMBL" id="CP092488">
    <property type="protein sequence ID" value="UMB70749.1"/>
    <property type="molecule type" value="Genomic_DNA"/>
</dbReference>
<sequence>MGPVSAGPRVFIATPMYGGMASAAYAMSLAHAPGIFFRSGVGLNFSCAVNDSLVTRARNYLTHQFLNSTATHLMWIDADIGFDPTDIIKMVQADKDIVCGIYPKKEINWNAVARAASAGVPPERLPEHERSLVVNLVDNSQDRVTADGLIEIANAGTGFMLIKRNVFEVLAPDAPSYVDGSTPGIEIKEFYAVSIDRDSGNSLLSEDYHFCKLARDRGFAIYAASWVRLNHTGTYIFGHGSAQ</sequence>
<evidence type="ECO:0000313" key="1">
    <source>
        <dbReference type="EMBL" id="UMB70749.1"/>
    </source>
</evidence>
<protein>
    <submittedName>
        <fullName evidence="1">ANP1/MMN9/VAN1 family protein</fullName>
    </submittedName>
</protein>
<dbReference type="Gene3D" id="3.90.550.40">
    <property type="match status" value="1"/>
</dbReference>
<keyword evidence="2" id="KW-1185">Reference proteome</keyword>
<organism evidence="1 2">
    <name type="scientific">Mycobacterium paraterrae</name>
    <dbReference type="NCBI Taxonomy" id="577492"/>
    <lineage>
        <taxon>Bacteria</taxon>
        <taxon>Bacillati</taxon>
        <taxon>Actinomycetota</taxon>
        <taxon>Actinomycetes</taxon>
        <taxon>Mycobacteriales</taxon>
        <taxon>Mycobacteriaceae</taxon>
        <taxon>Mycobacterium</taxon>
    </lineage>
</organism>
<accession>A0ABY3VTB4</accession>
<name>A0ABY3VTB4_9MYCO</name>
<proteinExistence type="predicted"/>
<gene>
    <name evidence="1" type="ORF">MKK62_05460</name>
</gene>
<dbReference type="Proteomes" id="UP001055336">
    <property type="component" value="Chromosome"/>
</dbReference>